<feature type="transmembrane region" description="Helical" evidence="12">
    <location>
        <begin position="714"/>
        <end position="736"/>
    </location>
</feature>
<organism evidence="14 15">
    <name type="scientific">Leptocoma aspasia</name>
    <dbReference type="NCBI Taxonomy" id="2585812"/>
    <lineage>
        <taxon>Eukaryota</taxon>
        <taxon>Metazoa</taxon>
        <taxon>Chordata</taxon>
        <taxon>Craniata</taxon>
        <taxon>Vertebrata</taxon>
        <taxon>Euteleostomi</taxon>
        <taxon>Archelosauria</taxon>
        <taxon>Archosauria</taxon>
        <taxon>Dinosauria</taxon>
        <taxon>Saurischia</taxon>
        <taxon>Theropoda</taxon>
        <taxon>Coelurosauria</taxon>
        <taxon>Aves</taxon>
        <taxon>Neognathae</taxon>
        <taxon>Neoaves</taxon>
        <taxon>Telluraves</taxon>
        <taxon>Australaves</taxon>
        <taxon>Passeriformes</taxon>
        <taxon>Passeroidea</taxon>
        <taxon>Nectariniidae</taxon>
        <taxon>Leptocoma</taxon>
    </lineage>
</organism>
<keyword evidence="10" id="KW-0325">Glycoprotein</keyword>
<accession>A0A7L0VDA4</accession>
<dbReference type="InterPro" id="IPR002126">
    <property type="entry name" value="Cadherin-like_dom"/>
</dbReference>
<dbReference type="Proteomes" id="UP000558164">
    <property type="component" value="Unassembled WGS sequence"/>
</dbReference>
<keyword evidence="9 12" id="KW-0472">Membrane</keyword>
<evidence type="ECO:0000256" key="5">
    <source>
        <dbReference type="ARBA" id="ARBA00022737"/>
    </source>
</evidence>
<dbReference type="Gene3D" id="2.60.40.60">
    <property type="entry name" value="Cadherins"/>
    <property type="match status" value="6"/>
</dbReference>
<keyword evidence="8 12" id="KW-1133">Transmembrane helix</keyword>
<name>A0A7L0VDA4_9PASE</name>
<evidence type="ECO:0000256" key="12">
    <source>
        <dbReference type="SAM" id="Phobius"/>
    </source>
</evidence>
<evidence type="ECO:0000313" key="15">
    <source>
        <dbReference type="Proteomes" id="UP000558164"/>
    </source>
</evidence>
<dbReference type="FunFam" id="2.60.40.60:FF:000007">
    <property type="entry name" value="Protocadherin alpha 2"/>
    <property type="match status" value="1"/>
</dbReference>
<evidence type="ECO:0000256" key="11">
    <source>
        <dbReference type="PROSITE-ProRule" id="PRU00043"/>
    </source>
</evidence>
<keyword evidence="7" id="KW-0130">Cell adhesion</keyword>
<comment type="subcellular location">
    <subcellularLocation>
        <location evidence="1">Cell membrane</location>
        <topology evidence="1">Single-pass type I membrane protein</topology>
    </subcellularLocation>
</comment>
<dbReference type="Pfam" id="PF08266">
    <property type="entry name" value="Cadherin_2"/>
    <property type="match status" value="1"/>
</dbReference>
<evidence type="ECO:0000256" key="7">
    <source>
        <dbReference type="ARBA" id="ARBA00022889"/>
    </source>
</evidence>
<protein>
    <submittedName>
        <fullName evidence="14">PCDA6 protein</fullName>
    </submittedName>
</protein>
<reference evidence="14 15" key="1">
    <citation type="submission" date="2019-09" db="EMBL/GenBank/DDBJ databases">
        <title>Bird 10,000 Genomes (B10K) Project - Family phase.</title>
        <authorList>
            <person name="Zhang G."/>
        </authorList>
    </citation>
    <scope>NUCLEOTIDE SEQUENCE [LARGE SCALE GENOMIC DNA]</scope>
    <source>
        <strain evidence="14">B10K-DU-001-35</strain>
        <tissue evidence="14">Muscle</tissue>
    </source>
</reference>
<dbReference type="GO" id="GO:0005509">
    <property type="term" value="F:calcium ion binding"/>
    <property type="evidence" value="ECO:0007669"/>
    <property type="project" value="UniProtKB-UniRule"/>
</dbReference>
<evidence type="ECO:0000313" key="14">
    <source>
        <dbReference type="EMBL" id="NXL77021.1"/>
    </source>
</evidence>
<keyword evidence="4" id="KW-0732">Signal</keyword>
<evidence type="ECO:0000256" key="6">
    <source>
        <dbReference type="ARBA" id="ARBA00022837"/>
    </source>
</evidence>
<evidence type="ECO:0000256" key="2">
    <source>
        <dbReference type="ARBA" id="ARBA00022475"/>
    </source>
</evidence>
<feature type="domain" description="Cadherin" evidence="13">
    <location>
        <begin position="594"/>
        <end position="688"/>
    </location>
</feature>
<comment type="caution">
    <text evidence="14">The sequence shown here is derived from an EMBL/GenBank/DDBJ whole genome shotgun (WGS) entry which is preliminary data.</text>
</comment>
<dbReference type="FunFam" id="2.60.40.60:FF:000233">
    <property type="entry name" value="Protocadherin gamma-A3 isoform 1"/>
    <property type="match status" value="1"/>
</dbReference>
<evidence type="ECO:0000259" key="13">
    <source>
        <dbReference type="PROSITE" id="PS50268"/>
    </source>
</evidence>
<evidence type="ECO:0000256" key="4">
    <source>
        <dbReference type="ARBA" id="ARBA00022729"/>
    </source>
</evidence>
<dbReference type="PANTHER" id="PTHR24028:SF133">
    <property type="entry name" value="PROTOCADHERIN ALPHA-4"/>
    <property type="match status" value="1"/>
</dbReference>
<dbReference type="CDD" id="cd11304">
    <property type="entry name" value="Cadherin_repeat"/>
    <property type="match status" value="6"/>
</dbReference>
<evidence type="ECO:0000256" key="10">
    <source>
        <dbReference type="ARBA" id="ARBA00023180"/>
    </source>
</evidence>
<dbReference type="InterPro" id="IPR050174">
    <property type="entry name" value="Protocadherin/Cadherin-CA"/>
</dbReference>
<feature type="non-terminal residue" evidence="14">
    <location>
        <position position="739"/>
    </location>
</feature>
<dbReference type="EMBL" id="VXAX01004701">
    <property type="protein sequence ID" value="NXL77021.1"/>
    <property type="molecule type" value="Genomic_DNA"/>
</dbReference>
<dbReference type="InterPro" id="IPR020894">
    <property type="entry name" value="Cadherin_CS"/>
</dbReference>
<feature type="non-terminal residue" evidence="14">
    <location>
        <position position="1"/>
    </location>
</feature>
<dbReference type="FunFam" id="2.60.40.60:FF:000001">
    <property type="entry name" value="Protocadherin alpha 2"/>
    <property type="match status" value="1"/>
</dbReference>
<dbReference type="InterPro" id="IPR015919">
    <property type="entry name" value="Cadherin-like_sf"/>
</dbReference>
<dbReference type="FunFam" id="2.60.40.60:FF:000003">
    <property type="entry name" value="Protocadherin alpha 2"/>
    <property type="match status" value="1"/>
</dbReference>
<dbReference type="OrthoDB" id="6252479at2759"/>
<keyword evidence="6 11" id="KW-0106">Calcium</keyword>
<dbReference type="FunFam" id="2.60.40.60:FF:000002">
    <property type="entry name" value="Protocadherin alpha 2"/>
    <property type="match status" value="1"/>
</dbReference>
<dbReference type="PROSITE" id="PS00232">
    <property type="entry name" value="CADHERIN_1"/>
    <property type="match status" value="3"/>
</dbReference>
<evidence type="ECO:0000256" key="1">
    <source>
        <dbReference type="ARBA" id="ARBA00004251"/>
    </source>
</evidence>
<dbReference type="Pfam" id="PF00028">
    <property type="entry name" value="Cadherin"/>
    <property type="match status" value="5"/>
</dbReference>
<dbReference type="PANTHER" id="PTHR24028">
    <property type="entry name" value="CADHERIN-87A"/>
    <property type="match status" value="1"/>
</dbReference>
<feature type="domain" description="Cadherin" evidence="13">
    <location>
        <begin position="106"/>
        <end position="214"/>
    </location>
</feature>
<evidence type="ECO:0000256" key="9">
    <source>
        <dbReference type="ARBA" id="ARBA00023136"/>
    </source>
</evidence>
<keyword evidence="3 12" id="KW-0812">Transmembrane</keyword>
<proteinExistence type="predicted"/>
<feature type="domain" description="Cadherin" evidence="13">
    <location>
        <begin position="6"/>
        <end position="105"/>
    </location>
</feature>
<dbReference type="InterPro" id="IPR013164">
    <property type="entry name" value="Cadherin_N"/>
</dbReference>
<dbReference type="AlphaFoldDB" id="A0A7L0VDA4"/>
<feature type="domain" description="Cadherin" evidence="13">
    <location>
        <begin position="428"/>
        <end position="556"/>
    </location>
</feature>
<dbReference type="FunFam" id="2.60.40.60:FF:000006">
    <property type="entry name" value="Protocadherin alpha 2"/>
    <property type="match status" value="1"/>
</dbReference>
<dbReference type="GO" id="GO:0007156">
    <property type="term" value="P:homophilic cell adhesion via plasma membrane adhesion molecules"/>
    <property type="evidence" value="ECO:0007669"/>
    <property type="project" value="InterPro"/>
</dbReference>
<keyword evidence="5" id="KW-0677">Repeat</keyword>
<dbReference type="SUPFAM" id="SSF49313">
    <property type="entry name" value="Cadherin-like"/>
    <property type="match status" value="6"/>
</dbReference>
<feature type="domain" description="Cadherin" evidence="13">
    <location>
        <begin position="323"/>
        <end position="427"/>
    </location>
</feature>
<dbReference type="PRINTS" id="PR00205">
    <property type="entry name" value="CADHERIN"/>
</dbReference>
<feature type="domain" description="Cadherin" evidence="13">
    <location>
        <begin position="215"/>
        <end position="322"/>
    </location>
</feature>
<dbReference type="SMART" id="SM00112">
    <property type="entry name" value="CA"/>
    <property type="match status" value="6"/>
</dbReference>
<gene>
    <name evidence="14" type="primary">Pcdha6</name>
    <name evidence="14" type="ORF">LEPASP_R04102</name>
</gene>
<evidence type="ECO:0000256" key="3">
    <source>
        <dbReference type="ARBA" id="ARBA00022692"/>
    </source>
</evidence>
<keyword evidence="2" id="KW-1003">Cell membrane</keyword>
<dbReference type="PROSITE" id="PS50268">
    <property type="entry name" value="CADHERIN_2"/>
    <property type="match status" value="6"/>
</dbReference>
<evidence type="ECO:0000256" key="8">
    <source>
        <dbReference type="ARBA" id="ARBA00022989"/>
    </source>
</evidence>
<keyword evidence="15" id="KW-1185">Reference proteome</keyword>
<sequence length="739" mass="77746">GQVRYSVAEEAKAGTVVGRLAQDLGLEAGEAEARRLRLVAQGRRASVEVSGASGALLVSSRLDREELCGKSAPCALRLEVLLERPLRVFHVELEVTDINDNAPIFPAARKNLSIAESSLPGSRFPLEGASDADIGANAQITYTLSPSEHFRIEEENSNSRSKSLFLVLTKSLDRERIPVHRLLLTASDGGRPSLTGTMELVISVLDANDNAPQFNQSVYNVHLSEDAIQGTLVAQMNATDLDEGTNRDVKYEIDTIVPPSASDLFSIDANSGEIRLMGALDFEVVNLYDVNVKATDKGTPPLSGHCKVVLEVLDVNDNAPEVRVTSLSVPVPEDASLGTVVALLSVSDRDSGENGRVRCWVWPASPFGLEATFAGSYSLVLREALDRERVSEYEVEVRAEDGGAPALRASRGLRVPVSDVNDNAPAFAQAVYTVLARENNAAGAELARLWARDPDEAGNGRVSYSLWEGGVGGGGAAASSWSSWSGGVGGGWRAASSYVSVDAESGRLWALQPLDYEELQVLQFEVRAVDAGEPPLCGNATVQLFVLDENDNAPALLPPAGSAPEAGAVAAEAAAAAGSGSVSGTLWAWAAWGAPAGQVVAKIRAVDADSGYNAWLRYELWEPRGKGPFRVGLYSGEVSTARALDEADGPRQRLLIVVRDHGEPARSATATLSVSLVEAAEAALAAAAGSSSSLSRAALGVEIGPGAASATTNVWLVVAICAVSSLFLLAVVLYGASRW</sequence>
<dbReference type="GO" id="GO:0005886">
    <property type="term" value="C:plasma membrane"/>
    <property type="evidence" value="ECO:0007669"/>
    <property type="project" value="UniProtKB-SubCell"/>
</dbReference>